<evidence type="ECO:0000313" key="15">
    <source>
        <dbReference type="Proteomes" id="UP000831787"/>
    </source>
</evidence>
<keyword evidence="5 12" id="KW-0812">Transmembrane</keyword>
<comment type="subcellular location">
    <subcellularLocation>
        <location evidence="2">Membrane</location>
        <topology evidence="2">Multi-pass membrane protein</topology>
    </subcellularLocation>
</comment>
<keyword evidence="7" id="KW-0378">Hydrolase</keyword>
<reference evidence="14 15" key="1">
    <citation type="submission" date="2022-04" db="EMBL/GenBank/DDBJ databases">
        <title>Halobacillus sp. isolated from saltern.</title>
        <authorList>
            <person name="Won M."/>
            <person name="Lee C.-M."/>
            <person name="Woen H.-Y."/>
            <person name="Kwon S.-W."/>
        </authorList>
    </citation>
    <scope>NUCLEOTIDE SEQUENCE [LARGE SCALE GENOMIC DNA]</scope>
    <source>
        <strain evidence="14 15">SSBR10-3</strain>
    </source>
</reference>
<dbReference type="RefSeq" id="WP_244713343.1">
    <property type="nucleotide sequence ID" value="NZ_CP095073.1"/>
</dbReference>
<dbReference type="GO" id="GO:0008233">
    <property type="term" value="F:peptidase activity"/>
    <property type="evidence" value="ECO:0007669"/>
    <property type="project" value="UniProtKB-KW"/>
</dbReference>
<evidence type="ECO:0000256" key="5">
    <source>
        <dbReference type="ARBA" id="ARBA00022692"/>
    </source>
</evidence>
<evidence type="ECO:0000256" key="4">
    <source>
        <dbReference type="ARBA" id="ARBA00022670"/>
    </source>
</evidence>
<evidence type="ECO:0000313" key="14">
    <source>
        <dbReference type="EMBL" id="UOQ46254.1"/>
    </source>
</evidence>
<accession>A0ABY4EP58</accession>
<feature type="transmembrane region" description="Helical" evidence="12">
    <location>
        <begin position="119"/>
        <end position="141"/>
    </location>
</feature>
<evidence type="ECO:0000256" key="10">
    <source>
        <dbReference type="ARBA" id="ARBA00023049"/>
    </source>
</evidence>
<evidence type="ECO:0000256" key="9">
    <source>
        <dbReference type="ARBA" id="ARBA00022989"/>
    </source>
</evidence>
<evidence type="ECO:0000256" key="1">
    <source>
        <dbReference type="ARBA" id="ARBA00001947"/>
    </source>
</evidence>
<keyword evidence="15" id="KW-1185">Reference proteome</keyword>
<organism evidence="14 15">
    <name type="scientific">Halobacillus salinarum</name>
    <dbReference type="NCBI Taxonomy" id="2932257"/>
    <lineage>
        <taxon>Bacteria</taxon>
        <taxon>Bacillati</taxon>
        <taxon>Bacillota</taxon>
        <taxon>Bacilli</taxon>
        <taxon>Bacillales</taxon>
        <taxon>Bacillaceae</taxon>
        <taxon>Halobacillus</taxon>
    </lineage>
</organism>
<evidence type="ECO:0000256" key="12">
    <source>
        <dbReference type="SAM" id="Phobius"/>
    </source>
</evidence>
<dbReference type="InterPro" id="IPR008915">
    <property type="entry name" value="Peptidase_M50"/>
</dbReference>
<evidence type="ECO:0000256" key="11">
    <source>
        <dbReference type="ARBA" id="ARBA00023136"/>
    </source>
</evidence>
<dbReference type="Proteomes" id="UP000831787">
    <property type="component" value="Chromosome"/>
</dbReference>
<dbReference type="PANTHER" id="PTHR39188:SF3">
    <property type="entry name" value="STAGE IV SPORULATION PROTEIN FB"/>
    <property type="match status" value="1"/>
</dbReference>
<evidence type="ECO:0000256" key="6">
    <source>
        <dbReference type="ARBA" id="ARBA00022723"/>
    </source>
</evidence>
<keyword evidence="10" id="KW-0482">Metalloprotease</keyword>
<dbReference type="EMBL" id="CP095073">
    <property type="protein sequence ID" value="UOQ46254.1"/>
    <property type="molecule type" value="Genomic_DNA"/>
</dbReference>
<feature type="transmembrane region" description="Helical" evidence="12">
    <location>
        <begin position="153"/>
        <end position="174"/>
    </location>
</feature>
<gene>
    <name evidence="14" type="ORF">MUN89_10270</name>
</gene>
<evidence type="ECO:0000256" key="2">
    <source>
        <dbReference type="ARBA" id="ARBA00004141"/>
    </source>
</evidence>
<dbReference type="PANTHER" id="PTHR39188">
    <property type="entry name" value="MEMBRANE-ASSOCIATED ZINC METALLOPROTEASE M50B"/>
    <property type="match status" value="1"/>
</dbReference>
<feature type="transmembrane region" description="Helical" evidence="12">
    <location>
        <begin position="83"/>
        <end position="107"/>
    </location>
</feature>
<evidence type="ECO:0000256" key="7">
    <source>
        <dbReference type="ARBA" id="ARBA00022801"/>
    </source>
</evidence>
<feature type="transmembrane region" description="Helical" evidence="12">
    <location>
        <begin position="12"/>
        <end position="41"/>
    </location>
</feature>
<evidence type="ECO:0000256" key="8">
    <source>
        <dbReference type="ARBA" id="ARBA00022833"/>
    </source>
</evidence>
<comment type="similarity">
    <text evidence="3">Belongs to the peptidase M50B family.</text>
</comment>
<dbReference type="GO" id="GO:0006508">
    <property type="term" value="P:proteolysis"/>
    <property type="evidence" value="ECO:0007669"/>
    <property type="project" value="UniProtKB-KW"/>
</dbReference>
<name>A0ABY4EP58_9BACI</name>
<feature type="domain" description="Peptidase M50" evidence="13">
    <location>
        <begin position="32"/>
        <end position="108"/>
    </location>
</feature>
<dbReference type="Pfam" id="PF02163">
    <property type="entry name" value="Peptidase_M50"/>
    <property type="match status" value="1"/>
</dbReference>
<protein>
    <submittedName>
        <fullName evidence="14">Site-2 protease family protein</fullName>
    </submittedName>
</protein>
<evidence type="ECO:0000256" key="3">
    <source>
        <dbReference type="ARBA" id="ARBA00007931"/>
    </source>
</evidence>
<keyword evidence="11 12" id="KW-0472">Membrane</keyword>
<keyword evidence="4 14" id="KW-0645">Protease</keyword>
<sequence length="282" mass="33100">MKTLKLSRQIHVHPLFFFLAFSALLTGAIYEFIILFSIVAIHELGHFFTARYFGWRVECIEFWLFGGAVVSEEHNTRPFHEQVLVVIAGPLQHVWIFILVFGLQIYAGPHHLLEQALEFNGLILLCNLLPIWPLDGGKLVFYCCNQFLSFRNSLTMALLLSSVILSVTMSWLIFADKWTLASILLASFLIVENLLEWKRRGYTFIRYLMYCRKRDSTRLQARYVTIDENVKVRDALKNIRANRMHYYVLKQTNPLYIVNEQECLQAYFQRKSPNLRLRDIVN</sequence>
<feature type="transmembrane region" description="Helical" evidence="12">
    <location>
        <begin position="180"/>
        <end position="197"/>
    </location>
</feature>
<keyword evidence="8" id="KW-0862">Zinc</keyword>
<keyword evidence="9 12" id="KW-1133">Transmembrane helix</keyword>
<proteinExistence type="inferred from homology"/>
<evidence type="ECO:0000259" key="13">
    <source>
        <dbReference type="Pfam" id="PF02163"/>
    </source>
</evidence>
<keyword evidence="6" id="KW-0479">Metal-binding</keyword>
<comment type="cofactor">
    <cofactor evidence="1">
        <name>Zn(2+)</name>
        <dbReference type="ChEBI" id="CHEBI:29105"/>
    </cofactor>
</comment>